<organism evidence="2 3">
    <name type="scientific">Roridomyces roridus</name>
    <dbReference type="NCBI Taxonomy" id="1738132"/>
    <lineage>
        <taxon>Eukaryota</taxon>
        <taxon>Fungi</taxon>
        <taxon>Dikarya</taxon>
        <taxon>Basidiomycota</taxon>
        <taxon>Agaricomycotina</taxon>
        <taxon>Agaricomycetes</taxon>
        <taxon>Agaricomycetidae</taxon>
        <taxon>Agaricales</taxon>
        <taxon>Marasmiineae</taxon>
        <taxon>Mycenaceae</taxon>
        <taxon>Roridomyces</taxon>
    </lineage>
</organism>
<dbReference type="EMBL" id="JARKIF010000007">
    <property type="protein sequence ID" value="KAJ7634645.1"/>
    <property type="molecule type" value="Genomic_DNA"/>
</dbReference>
<evidence type="ECO:0000313" key="3">
    <source>
        <dbReference type="Proteomes" id="UP001221142"/>
    </source>
</evidence>
<comment type="caution">
    <text evidence="2">The sequence shown here is derived from an EMBL/GenBank/DDBJ whole genome shotgun (WGS) entry which is preliminary data.</text>
</comment>
<keyword evidence="3" id="KW-1185">Reference proteome</keyword>
<dbReference type="SUPFAM" id="SSF52047">
    <property type="entry name" value="RNI-like"/>
    <property type="match status" value="1"/>
</dbReference>
<evidence type="ECO:0008006" key="4">
    <source>
        <dbReference type="Google" id="ProtNLM"/>
    </source>
</evidence>
<keyword evidence="1" id="KW-0175">Coiled coil</keyword>
<dbReference type="InterPro" id="IPR032675">
    <property type="entry name" value="LRR_dom_sf"/>
</dbReference>
<dbReference type="Proteomes" id="UP001221142">
    <property type="component" value="Unassembled WGS sequence"/>
</dbReference>
<protein>
    <recommendedName>
        <fullName evidence="4">F-box domain-containing protein</fullName>
    </recommendedName>
</protein>
<proteinExistence type="predicted"/>
<dbReference type="AlphaFoldDB" id="A0AAD7BZ03"/>
<evidence type="ECO:0000256" key="1">
    <source>
        <dbReference type="SAM" id="Coils"/>
    </source>
</evidence>
<accession>A0AAD7BZ03</accession>
<name>A0AAD7BZ03_9AGAR</name>
<feature type="coiled-coil region" evidence="1">
    <location>
        <begin position="27"/>
        <end position="68"/>
    </location>
</feature>
<dbReference type="Gene3D" id="3.80.10.10">
    <property type="entry name" value="Ribonuclease Inhibitor"/>
    <property type="match status" value="1"/>
</dbReference>
<gene>
    <name evidence="2" type="ORF">FB45DRAFT_909430</name>
</gene>
<sequence>MDSPFASKLKTNYCPTVDETVEIKALIAENQARMEHLESRIADAQQVLNKLLEERESLDFNLDSHEALLSPIRRMPADVVQEIFKACLPTHRNCVMDASEAPLLLGRICSGWRTLSLATPRLWSSLHIVDPGQQWSEENGSLAINHWHAGWGGPVEPPMTAVDRPRVSLIANAIQEWFERSGQCPLSISWHLDCRHRHNSAAANSRCIVEAVFSRATRWQHIKFTIGDAVLEDLAQLSVADVPELKCATLQQSPEGWGNSGGHFTWDRLRIFLNAKVTAVAVSGLGLVLPQLALPWTQLTALSTFPTAGREIPVSVHSAITTISRCSQLRSLSLLLASEESTTTEISTSSINVDLPLLHSLRLSGTVGASTALLDRISIPKLTELAWTLHPNSANGAGWGGVEPRPIPAEPLVRFLTTLPLLESLSLTARQLSSSSIKEVLLNLPTNLQSLHVSASFNHTPSFDEDCMVFLMTPVNVGVDSSTPLPLLRNFQLDGAPSVSDATLLRFITSRASTLKRVHVTFGREMQVDIRPDLLPLIGNGLKLFVNYYPVLIENHSPWAGLPDAPQISTWGLPAM</sequence>
<reference evidence="2" key="1">
    <citation type="submission" date="2023-03" db="EMBL/GenBank/DDBJ databases">
        <title>Massive genome expansion in bonnet fungi (Mycena s.s.) driven by repeated elements and novel gene families across ecological guilds.</title>
        <authorList>
            <consortium name="Lawrence Berkeley National Laboratory"/>
            <person name="Harder C.B."/>
            <person name="Miyauchi S."/>
            <person name="Viragh M."/>
            <person name="Kuo A."/>
            <person name="Thoen E."/>
            <person name="Andreopoulos B."/>
            <person name="Lu D."/>
            <person name="Skrede I."/>
            <person name="Drula E."/>
            <person name="Henrissat B."/>
            <person name="Morin E."/>
            <person name="Kohler A."/>
            <person name="Barry K."/>
            <person name="LaButti K."/>
            <person name="Morin E."/>
            <person name="Salamov A."/>
            <person name="Lipzen A."/>
            <person name="Mereny Z."/>
            <person name="Hegedus B."/>
            <person name="Baldrian P."/>
            <person name="Stursova M."/>
            <person name="Weitz H."/>
            <person name="Taylor A."/>
            <person name="Grigoriev I.V."/>
            <person name="Nagy L.G."/>
            <person name="Martin F."/>
            <person name="Kauserud H."/>
        </authorList>
    </citation>
    <scope>NUCLEOTIDE SEQUENCE</scope>
    <source>
        <strain evidence="2">9284</strain>
    </source>
</reference>
<evidence type="ECO:0000313" key="2">
    <source>
        <dbReference type="EMBL" id="KAJ7634645.1"/>
    </source>
</evidence>